<dbReference type="PANTHER" id="PTHR46910">
    <property type="entry name" value="TRANSCRIPTION FACTOR PDR1"/>
    <property type="match status" value="1"/>
</dbReference>
<reference evidence="4 5" key="1">
    <citation type="submission" date="2024-03" db="EMBL/GenBank/DDBJ databases">
        <title>A high-quality draft genome sequence of Diaporthe vaccinii, a causative agent of upright dieback and viscid rot disease in cranberry plants.</title>
        <authorList>
            <person name="Sarrasin M."/>
            <person name="Lang B.F."/>
            <person name="Burger G."/>
        </authorList>
    </citation>
    <scope>NUCLEOTIDE SEQUENCE [LARGE SCALE GENOMIC DNA]</scope>
    <source>
        <strain evidence="4 5">IS7</strain>
    </source>
</reference>
<dbReference type="PROSITE" id="PS50048">
    <property type="entry name" value="ZN2_CY6_FUNGAL_2"/>
    <property type="match status" value="1"/>
</dbReference>
<keyword evidence="5" id="KW-1185">Reference proteome</keyword>
<dbReference type="InterPro" id="IPR036864">
    <property type="entry name" value="Zn2-C6_fun-type_DNA-bd_sf"/>
</dbReference>
<dbReference type="InterPro" id="IPR007219">
    <property type="entry name" value="XnlR_reg_dom"/>
</dbReference>
<evidence type="ECO:0000256" key="1">
    <source>
        <dbReference type="ARBA" id="ARBA00022723"/>
    </source>
</evidence>
<gene>
    <name evidence="4" type="ORF">FJTKL_12702</name>
</gene>
<dbReference type="InterPro" id="IPR050987">
    <property type="entry name" value="AtrR-like"/>
</dbReference>
<dbReference type="Pfam" id="PF00172">
    <property type="entry name" value="Zn_clus"/>
    <property type="match status" value="1"/>
</dbReference>
<organism evidence="4 5">
    <name type="scientific">Diaporthe vaccinii</name>
    <dbReference type="NCBI Taxonomy" id="105482"/>
    <lineage>
        <taxon>Eukaryota</taxon>
        <taxon>Fungi</taxon>
        <taxon>Dikarya</taxon>
        <taxon>Ascomycota</taxon>
        <taxon>Pezizomycotina</taxon>
        <taxon>Sordariomycetes</taxon>
        <taxon>Sordariomycetidae</taxon>
        <taxon>Diaporthales</taxon>
        <taxon>Diaporthaceae</taxon>
        <taxon>Diaporthe</taxon>
        <taxon>Diaporthe eres species complex</taxon>
    </lineage>
</organism>
<name>A0ABR4ECS2_9PEZI</name>
<dbReference type="InterPro" id="IPR001138">
    <property type="entry name" value="Zn2Cys6_DnaBD"/>
</dbReference>
<dbReference type="PANTHER" id="PTHR46910:SF25">
    <property type="entry name" value="ABC-TRANSPORTER-REGULATING TRANSCRIPTION FACTOR"/>
    <property type="match status" value="1"/>
</dbReference>
<feature type="domain" description="Zn(2)-C6 fungal-type" evidence="3">
    <location>
        <begin position="13"/>
        <end position="43"/>
    </location>
</feature>
<dbReference type="PROSITE" id="PS00463">
    <property type="entry name" value="ZN2_CY6_FUNGAL_1"/>
    <property type="match status" value="1"/>
</dbReference>
<dbReference type="SUPFAM" id="SSF57701">
    <property type="entry name" value="Zn2/Cys6 DNA-binding domain"/>
    <property type="match status" value="1"/>
</dbReference>
<evidence type="ECO:0000256" key="2">
    <source>
        <dbReference type="ARBA" id="ARBA00023242"/>
    </source>
</evidence>
<dbReference type="CDD" id="cd00067">
    <property type="entry name" value="GAL4"/>
    <property type="match status" value="1"/>
</dbReference>
<dbReference type="Gene3D" id="4.10.240.10">
    <property type="entry name" value="Zn(2)-C6 fungal-type DNA-binding domain"/>
    <property type="match status" value="1"/>
</dbReference>
<keyword evidence="1" id="KW-0479">Metal-binding</keyword>
<dbReference type="Pfam" id="PF04082">
    <property type="entry name" value="Fungal_trans"/>
    <property type="match status" value="1"/>
</dbReference>
<keyword evidence="2" id="KW-0539">Nucleus</keyword>
<dbReference type="Proteomes" id="UP001600888">
    <property type="component" value="Unassembled WGS sequence"/>
</dbReference>
<protein>
    <recommendedName>
        <fullName evidence="3">Zn(2)-C6 fungal-type domain-containing protein</fullName>
    </recommendedName>
</protein>
<dbReference type="SMART" id="SM00066">
    <property type="entry name" value="GAL4"/>
    <property type="match status" value="1"/>
</dbReference>
<proteinExistence type="predicted"/>
<evidence type="ECO:0000313" key="5">
    <source>
        <dbReference type="Proteomes" id="UP001600888"/>
    </source>
</evidence>
<comment type="caution">
    <text evidence="4">The sequence shown here is derived from an EMBL/GenBank/DDBJ whole genome shotgun (WGS) entry which is preliminary data.</text>
</comment>
<dbReference type="EMBL" id="JBAWTH010000068">
    <property type="protein sequence ID" value="KAL2280250.1"/>
    <property type="molecule type" value="Genomic_DNA"/>
</dbReference>
<evidence type="ECO:0000259" key="3">
    <source>
        <dbReference type="PROSITE" id="PS50048"/>
    </source>
</evidence>
<sequence length="695" mass="77735">MAGQPVKERIKSACLQCKKRKKRCDGETPTCGNCAKVNAECHYTERKYRGPGKKKNRIEHLETRLMSLESALRRHEPAVDPVSGNDINEGEKHLQAPLVGSENEKTSDSSTLHHSLLNEPAQELVTGGGDSQAYLEIENLMEVDPNFLPATSPQQDIPTAAQIISKYSDFTQDVMMGYQCIRAHENRDNNQSKVFARLPTYQQVLSLIEFIIESLQHHGAVITAELYVKLLDEQYLAGPDCYADDPARWAIVNSFFGTAMLTRSTTDFLKQITPTAWNCFKNAFSMFPKLITQGRDVLACEAVLSMATFAQCTADTQLTVQITAAATRLVQTLGLHRRRSYLSLDPIAAQRHRRVFWVAYILDVDAVEKYDLSPSLSAEELADTVEHVDSPPNFIDSGNTGALSHLRWRAKLAIIQRQIHERLNPAKTHHMKDDELLNTISSMDEQLQTWKRNVPEHIWTIQEDDDSDFTLSIAHMHCAFYNSLSRVHMALVHTKTSERSELDQILALGEDQFQAEIHKAWTRCGISARKMIGVMANLTSQPFFQLWGCLCYPLSAVLNLLSVILQNPASATAQDDLLRIGEFVGFLKGRADEGFEVQRMLNVCIKLRGVATCALIVPQAEKHSQSTGVLPSESDPSAQLESIRIKLHRVRDWLQLAQGFLSNLPLLQAEAEEVLSDIFGLGMSGGCTACLYLIS</sequence>
<evidence type="ECO:0000313" key="4">
    <source>
        <dbReference type="EMBL" id="KAL2280250.1"/>
    </source>
</evidence>
<accession>A0ABR4ECS2</accession>
<dbReference type="CDD" id="cd12148">
    <property type="entry name" value="fungal_TF_MHR"/>
    <property type="match status" value="1"/>
</dbReference>